<dbReference type="Ensembl" id="ENSSPAT00000007642.1">
    <property type="protein sequence ID" value="ENSSPAP00000007497.1"/>
    <property type="gene ID" value="ENSSPAG00000005742.1"/>
</dbReference>
<accession>A0A3B5A0R7</accession>
<dbReference type="Gene3D" id="2.60.40.10">
    <property type="entry name" value="Immunoglobulins"/>
    <property type="match status" value="1"/>
</dbReference>
<evidence type="ECO:0000313" key="2">
    <source>
        <dbReference type="Ensembl" id="ENSSPAP00000007497.1"/>
    </source>
</evidence>
<dbReference type="SUPFAM" id="SSF48726">
    <property type="entry name" value="Immunoglobulin"/>
    <property type="match status" value="1"/>
</dbReference>
<feature type="domain" description="Immunoglobulin V-set" evidence="1">
    <location>
        <begin position="17"/>
        <end position="102"/>
    </location>
</feature>
<evidence type="ECO:0000259" key="1">
    <source>
        <dbReference type="Pfam" id="PF07686"/>
    </source>
</evidence>
<dbReference type="InterPro" id="IPR013106">
    <property type="entry name" value="Ig_V-set"/>
</dbReference>
<dbReference type="GeneTree" id="ENSGT00940000177686"/>
<sequence>HCRNAAASVKPPSTLDVVGHVGKNITVLCEKWNVWIGVKSNDKYICKSPCKEDKHIIIKVKYGEAKKKDRIELFNGPEGLYVTFINLKKSDARKYYCGVDRSVRDSYIELNLKVIDGKFMHFFFNKIASFSAPCLEVTCYRS</sequence>
<protein>
    <recommendedName>
        <fullName evidence="1">Immunoglobulin V-set domain-containing protein</fullName>
    </recommendedName>
</protein>
<name>A0A3B5A0R7_9TELE</name>
<dbReference type="InterPro" id="IPR013783">
    <property type="entry name" value="Ig-like_fold"/>
</dbReference>
<proteinExistence type="predicted"/>
<organism evidence="2">
    <name type="scientific">Stegastes partitus</name>
    <name type="common">bicolor damselfish</name>
    <dbReference type="NCBI Taxonomy" id="144197"/>
    <lineage>
        <taxon>Eukaryota</taxon>
        <taxon>Metazoa</taxon>
        <taxon>Chordata</taxon>
        <taxon>Craniata</taxon>
        <taxon>Vertebrata</taxon>
        <taxon>Euteleostomi</taxon>
        <taxon>Actinopterygii</taxon>
        <taxon>Neopterygii</taxon>
        <taxon>Teleostei</taxon>
        <taxon>Neoteleostei</taxon>
        <taxon>Acanthomorphata</taxon>
        <taxon>Ovalentaria</taxon>
        <taxon>Pomacentridae</taxon>
        <taxon>Stegastes</taxon>
    </lineage>
</organism>
<dbReference type="AlphaFoldDB" id="A0A3B5A0R7"/>
<dbReference type="Pfam" id="PF07686">
    <property type="entry name" value="V-set"/>
    <property type="match status" value="1"/>
</dbReference>
<dbReference type="InterPro" id="IPR036179">
    <property type="entry name" value="Ig-like_dom_sf"/>
</dbReference>
<reference evidence="2" key="1">
    <citation type="submission" date="2023-09" db="UniProtKB">
        <authorList>
            <consortium name="Ensembl"/>
        </authorList>
    </citation>
    <scope>IDENTIFICATION</scope>
</reference>